<keyword evidence="2" id="KW-1185">Reference proteome</keyword>
<gene>
    <name evidence="1" type="ORF">ROLI_038770</name>
</gene>
<evidence type="ECO:0000313" key="2">
    <source>
        <dbReference type="Proteomes" id="UP001318682"/>
    </source>
</evidence>
<proteinExistence type="predicted"/>
<evidence type="ECO:0000313" key="1">
    <source>
        <dbReference type="EMBL" id="WVX50777.1"/>
    </source>
</evidence>
<name>A0ABZ2BXU4_9RHOB</name>
<reference evidence="2" key="2">
    <citation type="submission" date="2024-01" db="EMBL/GenBank/DDBJ databases">
        <title>Roseobacter fucihabitans sp. nov., isolated from the brown alga Fucus spiralis.</title>
        <authorList>
            <person name="Hahnke S."/>
            <person name="Berger M."/>
            <person name="Schlingloff A."/>
            <person name="Athale I."/>
            <person name="Neumann-Schaal M."/>
            <person name="Adenaya A."/>
            <person name="Poehlein A."/>
            <person name="Daniel R."/>
            <person name="Pertersen J."/>
            <person name="Brinkhoff T."/>
        </authorList>
    </citation>
    <scope>NUCLEOTIDE SEQUENCE [LARGE SCALE GENOMIC DNA]</scope>
    <source>
        <strain evidence="2">B14</strain>
    </source>
</reference>
<protein>
    <submittedName>
        <fullName evidence="1">Uncharacterized protein</fullName>
    </submittedName>
</protein>
<sequence>MRSGASILETQAFRLTLDDQITGRFNDKQTLGQNEDAQEALSGRLKFLYLGDNGTEL</sequence>
<reference evidence="1 2" key="1">
    <citation type="submission" date="2015-07" db="EMBL/GenBank/DDBJ databases">
        <authorList>
            <person name="Voget S."/>
            <person name="Dogs M."/>
            <person name="Brinkhoff T.H."/>
            <person name="Daniel R."/>
        </authorList>
    </citation>
    <scope>NUCLEOTIDE SEQUENCE [LARGE SCALE GENOMIC DNA]</scope>
    <source>
        <strain evidence="1 2">B14</strain>
    </source>
</reference>
<accession>A0ABZ2BXU4</accession>
<dbReference type="EMBL" id="CP143423">
    <property type="protein sequence ID" value="WVX50777.1"/>
    <property type="molecule type" value="Genomic_DNA"/>
</dbReference>
<organism evidence="1 2">
    <name type="scientific">Roseobacter fucihabitans</name>
    <dbReference type="NCBI Taxonomy" id="1537242"/>
    <lineage>
        <taxon>Bacteria</taxon>
        <taxon>Pseudomonadati</taxon>
        <taxon>Pseudomonadota</taxon>
        <taxon>Alphaproteobacteria</taxon>
        <taxon>Rhodobacterales</taxon>
        <taxon>Roseobacteraceae</taxon>
        <taxon>Roseobacter</taxon>
    </lineage>
</organism>
<dbReference type="Proteomes" id="UP001318682">
    <property type="component" value="Chromosome"/>
</dbReference>